<keyword evidence="3" id="KW-0963">Cytoplasm</keyword>
<dbReference type="GO" id="GO:0032153">
    <property type="term" value="C:cell division site"/>
    <property type="evidence" value="ECO:0007669"/>
    <property type="project" value="TreeGrafter"/>
</dbReference>
<reference evidence="11" key="1">
    <citation type="submission" date="2020-08" db="EMBL/GenBank/DDBJ databases">
        <title>Genome public.</title>
        <authorList>
            <person name="Liu C."/>
            <person name="Sun Q."/>
        </authorList>
    </citation>
    <scope>NUCLEOTIDE SEQUENCE</scope>
    <source>
        <strain evidence="11">NSJ-50</strain>
    </source>
</reference>
<dbReference type="Pfam" id="PF05164">
    <property type="entry name" value="ZapA"/>
    <property type="match status" value="1"/>
</dbReference>
<dbReference type="InterPro" id="IPR036192">
    <property type="entry name" value="Cell_div_ZapA-like_sf"/>
</dbReference>
<comment type="function">
    <text evidence="7">Activator of cell division through the inhibition of FtsZ GTPase activity, therefore promoting FtsZ assembly into bundles of protofilaments necessary for the formation of the division Z ring. It is recruited early at mid-cell but it is not essential for cell division.</text>
</comment>
<keyword evidence="4 11" id="KW-0132">Cell division</keyword>
<proteinExistence type="predicted"/>
<evidence type="ECO:0000256" key="4">
    <source>
        <dbReference type="ARBA" id="ARBA00022618"/>
    </source>
</evidence>
<evidence type="ECO:0000256" key="2">
    <source>
        <dbReference type="ARBA" id="ARBA00015195"/>
    </source>
</evidence>
<dbReference type="SUPFAM" id="SSF102829">
    <property type="entry name" value="Cell division protein ZapA-like"/>
    <property type="match status" value="1"/>
</dbReference>
<keyword evidence="6" id="KW-0131">Cell cycle</keyword>
<keyword evidence="10" id="KW-0175">Coiled coil</keyword>
<feature type="coiled-coil region" evidence="10">
    <location>
        <begin position="72"/>
        <end position="113"/>
    </location>
</feature>
<dbReference type="PANTHER" id="PTHR34981:SF1">
    <property type="entry name" value="CELL DIVISION PROTEIN ZAPA"/>
    <property type="match status" value="1"/>
</dbReference>
<evidence type="ECO:0000256" key="8">
    <source>
        <dbReference type="ARBA" id="ARBA00026068"/>
    </source>
</evidence>
<evidence type="ECO:0000256" key="5">
    <source>
        <dbReference type="ARBA" id="ARBA00023210"/>
    </source>
</evidence>
<evidence type="ECO:0000256" key="1">
    <source>
        <dbReference type="ARBA" id="ARBA00004496"/>
    </source>
</evidence>
<organism evidence="11 12">
    <name type="scientific">Qingrenia yutianensis</name>
    <dbReference type="NCBI Taxonomy" id="2763676"/>
    <lineage>
        <taxon>Bacteria</taxon>
        <taxon>Bacillati</taxon>
        <taxon>Bacillota</taxon>
        <taxon>Clostridia</taxon>
        <taxon>Eubacteriales</taxon>
        <taxon>Oscillospiraceae</taxon>
        <taxon>Qingrenia</taxon>
    </lineage>
</organism>
<dbReference type="GO" id="GO:0005829">
    <property type="term" value="C:cytosol"/>
    <property type="evidence" value="ECO:0007669"/>
    <property type="project" value="TreeGrafter"/>
</dbReference>
<evidence type="ECO:0000256" key="3">
    <source>
        <dbReference type="ARBA" id="ARBA00022490"/>
    </source>
</evidence>
<comment type="subunit">
    <text evidence="8">Homodimer. Interacts with FtsZ.</text>
</comment>
<comment type="caution">
    <text evidence="11">The sequence shown here is derived from an EMBL/GenBank/DDBJ whole genome shotgun (WGS) entry which is preliminary data.</text>
</comment>
<protein>
    <recommendedName>
        <fullName evidence="2">Cell division protein ZapA</fullName>
    </recommendedName>
    <alternativeName>
        <fullName evidence="9">Z ring-associated protein ZapA</fullName>
    </alternativeName>
</protein>
<dbReference type="Gene3D" id="6.10.250.790">
    <property type="match status" value="1"/>
</dbReference>
<sequence length="119" mass="13912">MSGKTYVSVRIYGHDYTFTGTESEEYIQKVCYNVDKKMRDFRQRDPKLNETKLAILTAVNTADEFFKNKALLDETIADLKKYKEEAFNAKNKLLVTEKENEYLKEEIQSLKIELAKNGK</sequence>
<evidence type="ECO:0000256" key="10">
    <source>
        <dbReference type="SAM" id="Coils"/>
    </source>
</evidence>
<dbReference type="AlphaFoldDB" id="A0A926FB02"/>
<dbReference type="RefSeq" id="WP_178348026.1">
    <property type="nucleotide sequence ID" value="NZ_JACRTE010000001.1"/>
</dbReference>
<gene>
    <name evidence="11" type="primary">zapA</name>
    <name evidence="11" type="ORF">H8706_00615</name>
</gene>
<evidence type="ECO:0000313" key="11">
    <source>
        <dbReference type="EMBL" id="MBC8595372.1"/>
    </source>
</evidence>
<accession>A0A926FB02</accession>
<dbReference type="Proteomes" id="UP000647416">
    <property type="component" value="Unassembled WGS sequence"/>
</dbReference>
<dbReference type="InterPro" id="IPR007838">
    <property type="entry name" value="Cell_div_ZapA-like"/>
</dbReference>
<dbReference type="GO" id="GO:0000921">
    <property type="term" value="P:septin ring assembly"/>
    <property type="evidence" value="ECO:0007669"/>
    <property type="project" value="TreeGrafter"/>
</dbReference>
<comment type="subcellular location">
    <subcellularLocation>
        <location evidence="1">Cytoplasm</location>
    </subcellularLocation>
</comment>
<evidence type="ECO:0000313" key="12">
    <source>
        <dbReference type="Proteomes" id="UP000647416"/>
    </source>
</evidence>
<dbReference type="GO" id="GO:0030428">
    <property type="term" value="C:cell septum"/>
    <property type="evidence" value="ECO:0007669"/>
    <property type="project" value="TreeGrafter"/>
</dbReference>
<dbReference type="GO" id="GO:0043093">
    <property type="term" value="P:FtsZ-dependent cytokinesis"/>
    <property type="evidence" value="ECO:0007669"/>
    <property type="project" value="TreeGrafter"/>
</dbReference>
<dbReference type="GO" id="GO:0000917">
    <property type="term" value="P:division septum assembly"/>
    <property type="evidence" value="ECO:0007669"/>
    <property type="project" value="UniProtKB-KW"/>
</dbReference>
<keyword evidence="5" id="KW-0717">Septation</keyword>
<name>A0A926FB02_9FIRM</name>
<dbReference type="EMBL" id="JACRTE010000001">
    <property type="protein sequence ID" value="MBC8595372.1"/>
    <property type="molecule type" value="Genomic_DNA"/>
</dbReference>
<keyword evidence="12" id="KW-1185">Reference proteome</keyword>
<dbReference type="PANTHER" id="PTHR34981">
    <property type="entry name" value="CELL DIVISION PROTEIN ZAPA"/>
    <property type="match status" value="1"/>
</dbReference>
<dbReference type="InterPro" id="IPR053712">
    <property type="entry name" value="Bac_CellDiv_Activator"/>
</dbReference>
<evidence type="ECO:0000256" key="9">
    <source>
        <dbReference type="ARBA" id="ARBA00033158"/>
    </source>
</evidence>
<evidence type="ECO:0000256" key="6">
    <source>
        <dbReference type="ARBA" id="ARBA00023306"/>
    </source>
</evidence>
<evidence type="ECO:0000256" key="7">
    <source>
        <dbReference type="ARBA" id="ARBA00024910"/>
    </source>
</evidence>